<organism evidence="5 6">
    <name type="scientific">Lentzea sokolovensis</name>
    <dbReference type="NCBI Taxonomy" id="3095429"/>
    <lineage>
        <taxon>Bacteria</taxon>
        <taxon>Bacillati</taxon>
        <taxon>Actinomycetota</taxon>
        <taxon>Actinomycetes</taxon>
        <taxon>Pseudonocardiales</taxon>
        <taxon>Pseudonocardiaceae</taxon>
        <taxon>Lentzea</taxon>
    </lineage>
</organism>
<comment type="caution">
    <text evidence="5">The sequence shown here is derived from an EMBL/GenBank/DDBJ whole genome shotgun (WGS) entry which is preliminary data.</text>
</comment>
<reference evidence="5 6" key="1">
    <citation type="submission" date="2023-11" db="EMBL/GenBank/DDBJ databases">
        <title>Lentzea sokolovensis, sp. nov., Lentzea kristufkii, sp. nov., and Lentzea miocenensis, sp. nov., rare actinobacteria from Sokolov Coal Basin, Miocene lacustrine sediment, Czech Republic.</title>
        <authorList>
            <person name="Lara A."/>
            <person name="Kotroba L."/>
            <person name="Nouioui I."/>
            <person name="Neumann-Schaal M."/>
            <person name="Mast Y."/>
            <person name="Chronakova A."/>
        </authorList>
    </citation>
    <scope>NUCLEOTIDE SEQUENCE [LARGE SCALE GENOMIC DNA]</scope>
    <source>
        <strain evidence="5 6">BCCO 10_0061</strain>
    </source>
</reference>
<accession>A0ABU4V586</accession>
<keyword evidence="3" id="KW-0804">Transcription</keyword>
<proteinExistence type="predicted"/>
<keyword evidence="1" id="KW-0805">Transcription regulation</keyword>
<feature type="domain" description="HTH arsR-type" evidence="4">
    <location>
        <begin position="1"/>
        <end position="92"/>
    </location>
</feature>
<sequence length="177" mass="19435">MTDERISELRAVAHPLRLRLLSLLTGAPMSSAEAARELGISQANASYHLRLLERAGLVEVAEEVKVRGGRARRYREVASRRERSSSPEAEVAKSSTEAREVFVRALVDELVRRNALRVAGPVLDVDAELWVPSETWKECVNVVGEVAVRLHAAARKPRTPGTDRVAVTVSMFPMGAS</sequence>
<evidence type="ECO:0000256" key="1">
    <source>
        <dbReference type="ARBA" id="ARBA00023015"/>
    </source>
</evidence>
<evidence type="ECO:0000256" key="3">
    <source>
        <dbReference type="ARBA" id="ARBA00023163"/>
    </source>
</evidence>
<dbReference type="InterPro" id="IPR036388">
    <property type="entry name" value="WH-like_DNA-bd_sf"/>
</dbReference>
<keyword evidence="2" id="KW-0238">DNA-binding</keyword>
<evidence type="ECO:0000256" key="2">
    <source>
        <dbReference type="ARBA" id="ARBA00023125"/>
    </source>
</evidence>
<dbReference type="Proteomes" id="UP001285352">
    <property type="component" value="Unassembled WGS sequence"/>
</dbReference>
<evidence type="ECO:0000259" key="4">
    <source>
        <dbReference type="PROSITE" id="PS50987"/>
    </source>
</evidence>
<dbReference type="PROSITE" id="PS50987">
    <property type="entry name" value="HTH_ARSR_2"/>
    <property type="match status" value="1"/>
</dbReference>
<dbReference type="InterPro" id="IPR036390">
    <property type="entry name" value="WH_DNA-bd_sf"/>
</dbReference>
<dbReference type="InterPro" id="IPR051081">
    <property type="entry name" value="HTH_MetalResp_TranReg"/>
</dbReference>
<keyword evidence="6" id="KW-1185">Reference proteome</keyword>
<dbReference type="Gene3D" id="1.10.10.10">
    <property type="entry name" value="Winged helix-like DNA-binding domain superfamily/Winged helix DNA-binding domain"/>
    <property type="match status" value="1"/>
</dbReference>
<dbReference type="CDD" id="cd00090">
    <property type="entry name" value="HTH_ARSR"/>
    <property type="match status" value="1"/>
</dbReference>
<dbReference type="RefSeq" id="WP_319979023.1">
    <property type="nucleotide sequence ID" value="NZ_JAXAVU010000013.1"/>
</dbReference>
<dbReference type="InterPro" id="IPR011991">
    <property type="entry name" value="ArsR-like_HTH"/>
</dbReference>
<name>A0ABU4V586_9PSEU</name>
<dbReference type="SMART" id="SM00418">
    <property type="entry name" value="HTH_ARSR"/>
    <property type="match status" value="1"/>
</dbReference>
<dbReference type="SUPFAM" id="SSF46785">
    <property type="entry name" value="Winged helix' DNA-binding domain"/>
    <property type="match status" value="1"/>
</dbReference>
<dbReference type="EMBL" id="JAXAVU010000013">
    <property type="protein sequence ID" value="MDX8146951.1"/>
    <property type="molecule type" value="Genomic_DNA"/>
</dbReference>
<dbReference type="PANTHER" id="PTHR33154">
    <property type="entry name" value="TRANSCRIPTIONAL REGULATOR, ARSR FAMILY"/>
    <property type="match status" value="1"/>
</dbReference>
<dbReference type="InterPro" id="IPR001845">
    <property type="entry name" value="HTH_ArsR_DNA-bd_dom"/>
</dbReference>
<gene>
    <name evidence="5" type="ORF">SK854_32885</name>
</gene>
<protein>
    <submittedName>
        <fullName evidence="5">Helix-turn-helix domain-containing protein</fullName>
    </submittedName>
</protein>
<evidence type="ECO:0000313" key="6">
    <source>
        <dbReference type="Proteomes" id="UP001285352"/>
    </source>
</evidence>
<dbReference type="Pfam" id="PF12840">
    <property type="entry name" value="HTH_20"/>
    <property type="match status" value="1"/>
</dbReference>
<evidence type="ECO:0000313" key="5">
    <source>
        <dbReference type="EMBL" id="MDX8146951.1"/>
    </source>
</evidence>
<dbReference type="PRINTS" id="PR00778">
    <property type="entry name" value="HTHARSR"/>
</dbReference>
<dbReference type="PANTHER" id="PTHR33154:SF33">
    <property type="entry name" value="TRANSCRIPTIONAL REPRESSOR SDPR"/>
    <property type="match status" value="1"/>
</dbReference>